<dbReference type="InterPro" id="IPR000522">
    <property type="entry name" value="ABC_transptr_permease_BtuC"/>
</dbReference>
<dbReference type="AlphaFoldDB" id="A0A255GSF4"/>
<evidence type="ECO:0000313" key="9">
    <source>
        <dbReference type="EMBL" id="OYO17566.1"/>
    </source>
</evidence>
<keyword evidence="6 8" id="KW-1133">Transmembrane helix</keyword>
<evidence type="ECO:0000256" key="4">
    <source>
        <dbReference type="ARBA" id="ARBA00022475"/>
    </source>
</evidence>
<dbReference type="GO" id="GO:0005886">
    <property type="term" value="C:plasma membrane"/>
    <property type="evidence" value="ECO:0007669"/>
    <property type="project" value="UniProtKB-SubCell"/>
</dbReference>
<keyword evidence="4" id="KW-1003">Cell membrane</keyword>
<evidence type="ECO:0000256" key="8">
    <source>
        <dbReference type="SAM" id="Phobius"/>
    </source>
</evidence>
<dbReference type="SUPFAM" id="SSF81345">
    <property type="entry name" value="ABC transporter involved in vitamin B12 uptake, BtuC"/>
    <property type="match status" value="1"/>
</dbReference>
<keyword evidence="10" id="KW-1185">Reference proteome</keyword>
<dbReference type="GO" id="GO:0022857">
    <property type="term" value="F:transmembrane transporter activity"/>
    <property type="evidence" value="ECO:0007669"/>
    <property type="project" value="InterPro"/>
</dbReference>
<keyword evidence="3" id="KW-0813">Transport</keyword>
<gene>
    <name evidence="9" type="ORF">CGZ94_01295</name>
</gene>
<keyword evidence="7 8" id="KW-0472">Membrane</keyword>
<reference evidence="9 10" key="1">
    <citation type="submission" date="2017-07" db="EMBL/GenBank/DDBJ databases">
        <title>Draft whole genome sequences of clinical Proprionibacteriaceae strains.</title>
        <authorList>
            <person name="Bernier A.-M."/>
            <person name="Bernard K."/>
            <person name="Domingo M.-C."/>
        </authorList>
    </citation>
    <scope>NUCLEOTIDE SEQUENCE [LARGE SCALE GENOMIC DNA]</scope>
    <source>
        <strain evidence="9 10">NML 030167</strain>
    </source>
</reference>
<protein>
    <recommendedName>
        <fullName evidence="11">Iron ABC transporter permease</fullName>
    </recommendedName>
</protein>
<organism evidence="9 10">
    <name type="scientific">Enemella evansiae</name>
    <dbReference type="NCBI Taxonomy" id="2016499"/>
    <lineage>
        <taxon>Bacteria</taxon>
        <taxon>Bacillati</taxon>
        <taxon>Actinomycetota</taxon>
        <taxon>Actinomycetes</taxon>
        <taxon>Propionibacteriales</taxon>
        <taxon>Propionibacteriaceae</taxon>
        <taxon>Enemella</taxon>
    </lineage>
</organism>
<dbReference type="Gene3D" id="1.10.3470.10">
    <property type="entry name" value="ABC transporter involved in vitamin B12 uptake, BtuC"/>
    <property type="match status" value="1"/>
</dbReference>
<evidence type="ECO:0000256" key="5">
    <source>
        <dbReference type="ARBA" id="ARBA00022692"/>
    </source>
</evidence>
<comment type="subcellular location">
    <subcellularLocation>
        <location evidence="1">Cell membrane</location>
        <topology evidence="1">Multi-pass membrane protein</topology>
    </subcellularLocation>
</comment>
<evidence type="ECO:0000313" key="10">
    <source>
        <dbReference type="Proteomes" id="UP000215896"/>
    </source>
</evidence>
<evidence type="ECO:0000256" key="1">
    <source>
        <dbReference type="ARBA" id="ARBA00004651"/>
    </source>
</evidence>
<dbReference type="OrthoDB" id="9782305at2"/>
<evidence type="ECO:0000256" key="2">
    <source>
        <dbReference type="ARBA" id="ARBA00007935"/>
    </source>
</evidence>
<dbReference type="EMBL" id="NMVO01000001">
    <property type="protein sequence ID" value="OYO17566.1"/>
    <property type="molecule type" value="Genomic_DNA"/>
</dbReference>
<evidence type="ECO:0000256" key="7">
    <source>
        <dbReference type="ARBA" id="ARBA00023136"/>
    </source>
</evidence>
<evidence type="ECO:0000256" key="6">
    <source>
        <dbReference type="ARBA" id="ARBA00022989"/>
    </source>
</evidence>
<keyword evidence="5 8" id="KW-0812">Transmembrane</keyword>
<dbReference type="Pfam" id="PF01032">
    <property type="entry name" value="FecCD"/>
    <property type="match status" value="1"/>
</dbReference>
<comment type="similarity">
    <text evidence="2">Belongs to the binding-protein-dependent transport system permease family. FecCD subfamily.</text>
</comment>
<proteinExistence type="inferred from homology"/>
<feature type="transmembrane region" description="Helical" evidence="8">
    <location>
        <begin position="58"/>
        <end position="80"/>
    </location>
</feature>
<feature type="transmembrane region" description="Helical" evidence="8">
    <location>
        <begin position="25"/>
        <end position="46"/>
    </location>
</feature>
<dbReference type="PANTHER" id="PTHR30472">
    <property type="entry name" value="FERRIC ENTEROBACTIN TRANSPORT SYSTEM PERMEASE PROTEIN"/>
    <property type="match status" value="1"/>
</dbReference>
<comment type="caution">
    <text evidence="9">The sequence shown here is derived from an EMBL/GenBank/DDBJ whole genome shotgun (WGS) entry which is preliminary data.</text>
</comment>
<dbReference type="Proteomes" id="UP000215896">
    <property type="component" value="Unassembled WGS sequence"/>
</dbReference>
<dbReference type="InterPro" id="IPR037294">
    <property type="entry name" value="ABC_BtuC-like"/>
</dbReference>
<feature type="transmembrane region" description="Helical" evidence="8">
    <location>
        <begin position="86"/>
        <end position="104"/>
    </location>
</feature>
<evidence type="ECO:0000256" key="3">
    <source>
        <dbReference type="ARBA" id="ARBA00022448"/>
    </source>
</evidence>
<accession>A0A255GSF4</accession>
<name>A0A255GSF4_9ACTN</name>
<evidence type="ECO:0008006" key="11">
    <source>
        <dbReference type="Google" id="ProtNLM"/>
    </source>
</evidence>
<dbReference type="PANTHER" id="PTHR30472:SF67">
    <property type="entry name" value="PERMEASE OF ABC TRANSPORTER-RELATED"/>
    <property type="match status" value="1"/>
</dbReference>
<sequence length="112" mass="11251">MGLPAKAFLKSGAAVPTILSPTPSLTGAAVSVSGAIGFVGLVVPNVGRLLVGADHRRLVPCAALLGALVLVWADTAARTVLAPTEVPIGILTAVVGVPAFVLAIRRQVVDPR</sequence>
<dbReference type="RefSeq" id="WP_094404394.1">
    <property type="nucleotide sequence ID" value="NZ_NMVO01000001.1"/>
</dbReference>
<dbReference type="GO" id="GO:0033214">
    <property type="term" value="P:siderophore-iron import into cell"/>
    <property type="evidence" value="ECO:0007669"/>
    <property type="project" value="TreeGrafter"/>
</dbReference>